<evidence type="ECO:0000256" key="4">
    <source>
        <dbReference type="ARBA" id="ARBA00022475"/>
    </source>
</evidence>
<dbReference type="InterPro" id="IPR017871">
    <property type="entry name" value="ABC_transporter-like_CS"/>
</dbReference>
<dbReference type="GO" id="GO:0015833">
    <property type="term" value="P:peptide transport"/>
    <property type="evidence" value="ECO:0007669"/>
    <property type="project" value="InterPro"/>
</dbReference>
<dbReference type="InterPro" id="IPR050388">
    <property type="entry name" value="ABC_Ni/Peptide_Import"/>
</dbReference>
<dbReference type="GO" id="GO:0016887">
    <property type="term" value="F:ATP hydrolysis activity"/>
    <property type="evidence" value="ECO:0007669"/>
    <property type="project" value="InterPro"/>
</dbReference>
<dbReference type="RefSeq" id="WP_133202351.1">
    <property type="nucleotide sequence ID" value="NZ_SMRU01000001.1"/>
</dbReference>
<dbReference type="Proteomes" id="UP000295511">
    <property type="component" value="Unassembled WGS sequence"/>
</dbReference>
<name>A0A4R5L0E5_9MICC</name>
<evidence type="ECO:0000256" key="8">
    <source>
        <dbReference type="SAM" id="MobiDB-lite"/>
    </source>
</evidence>
<comment type="similarity">
    <text evidence="2">Belongs to the ABC transporter superfamily.</text>
</comment>
<dbReference type="PROSITE" id="PS50893">
    <property type="entry name" value="ABC_TRANSPORTER_2"/>
    <property type="match status" value="1"/>
</dbReference>
<keyword evidence="3" id="KW-0813">Transport</keyword>
<protein>
    <submittedName>
        <fullName evidence="10">ABC transporter ATP-binding protein</fullName>
    </submittedName>
</protein>
<evidence type="ECO:0000256" key="1">
    <source>
        <dbReference type="ARBA" id="ARBA00004202"/>
    </source>
</evidence>
<reference evidence="10 11" key="1">
    <citation type="submission" date="2019-03" db="EMBL/GenBank/DDBJ databases">
        <title>Whole genome sequence of Arthrobacter sp JH1-1.</title>
        <authorList>
            <person name="Trinh H.N."/>
        </authorList>
    </citation>
    <scope>NUCLEOTIDE SEQUENCE [LARGE SCALE GENOMIC DNA]</scope>
    <source>
        <strain evidence="10 11">JH1-1</strain>
    </source>
</reference>
<comment type="subcellular location">
    <subcellularLocation>
        <location evidence="1">Cell membrane</location>
        <topology evidence="1">Peripheral membrane protein</topology>
    </subcellularLocation>
</comment>
<keyword evidence="5" id="KW-0547">Nucleotide-binding</keyword>
<sequence length="359" mass="37900">MSHTNALSFPPPSPSTGTAPGVSQDRSQDRGVVLQVKGLVTDFNTASGTVHAVRDVSFDLHKRQRMAIVGESGSGKSALAMSLVGLVPQPGRVTGGSVKLNGTEMVGLDDAGISRIRGKDIGLVFQDPMAALDPLKTIGSQFVETIRVHQDVSVKAARKMACDLLGEVGVTDAKRRIADYPHQYSGGMRQRVLIAMAIANDPSVVIADEPTTALDVTTQAQVLDLLAKICDERGNALVMITHNLGIVEELCDSVNVMYAGRFVESTSARALFESPAHPYSKALLNCVIDPATTKRGALPAIPGSPPDLSIDEPGCPFAARCPIGRDEPRCATERPESRALASGAVVRCHFASDIPGDEA</sequence>
<dbReference type="InterPro" id="IPR003593">
    <property type="entry name" value="AAA+_ATPase"/>
</dbReference>
<evidence type="ECO:0000256" key="3">
    <source>
        <dbReference type="ARBA" id="ARBA00022448"/>
    </source>
</evidence>
<feature type="domain" description="ABC transporter" evidence="9">
    <location>
        <begin position="34"/>
        <end position="284"/>
    </location>
</feature>
<dbReference type="CDD" id="cd03257">
    <property type="entry name" value="ABC_NikE_OppD_transporters"/>
    <property type="match status" value="1"/>
</dbReference>
<dbReference type="EMBL" id="SMRU01000001">
    <property type="protein sequence ID" value="TDG01681.1"/>
    <property type="molecule type" value="Genomic_DNA"/>
</dbReference>
<gene>
    <name evidence="10" type="ORF">E1809_00925</name>
</gene>
<evidence type="ECO:0000313" key="10">
    <source>
        <dbReference type="EMBL" id="TDG01681.1"/>
    </source>
</evidence>
<dbReference type="Gene3D" id="3.40.50.300">
    <property type="entry name" value="P-loop containing nucleotide triphosphate hydrolases"/>
    <property type="match status" value="1"/>
</dbReference>
<dbReference type="AlphaFoldDB" id="A0A4R5L0E5"/>
<evidence type="ECO:0000313" key="11">
    <source>
        <dbReference type="Proteomes" id="UP000295511"/>
    </source>
</evidence>
<dbReference type="GO" id="GO:0005886">
    <property type="term" value="C:plasma membrane"/>
    <property type="evidence" value="ECO:0007669"/>
    <property type="project" value="UniProtKB-SubCell"/>
</dbReference>
<keyword evidence="7" id="KW-0472">Membrane</keyword>
<accession>A0A4R5L0E5</accession>
<feature type="region of interest" description="Disordered" evidence="8">
    <location>
        <begin position="1"/>
        <end position="28"/>
    </location>
</feature>
<organism evidence="10 11">
    <name type="scientific">Arthrobacter terricola</name>
    <dbReference type="NCBI Taxonomy" id="2547396"/>
    <lineage>
        <taxon>Bacteria</taxon>
        <taxon>Bacillati</taxon>
        <taxon>Actinomycetota</taxon>
        <taxon>Actinomycetes</taxon>
        <taxon>Micrococcales</taxon>
        <taxon>Micrococcaceae</taxon>
        <taxon>Arthrobacter</taxon>
    </lineage>
</organism>
<dbReference type="PANTHER" id="PTHR43297">
    <property type="entry name" value="OLIGOPEPTIDE TRANSPORT ATP-BINDING PROTEIN APPD"/>
    <property type="match status" value="1"/>
</dbReference>
<dbReference type="OrthoDB" id="8481147at2"/>
<evidence type="ECO:0000256" key="2">
    <source>
        <dbReference type="ARBA" id="ARBA00005417"/>
    </source>
</evidence>
<dbReference type="InterPro" id="IPR013563">
    <property type="entry name" value="Oligopep_ABC_C"/>
</dbReference>
<evidence type="ECO:0000259" key="9">
    <source>
        <dbReference type="PROSITE" id="PS50893"/>
    </source>
</evidence>
<evidence type="ECO:0000256" key="6">
    <source>
        <dbReference type="ARBA" id="ARBA00022840"/>
    </source>
</evidence>
<dbReference type="GO" id="GO:0005524">
    <property type="term" value="F:ATP binding"/>
    <property type="evidence" value="ECO:0007669"/>
    <property type="project" value="UniProtKB-KW"/>
</dbReference>
<dbReference type="NCBIfam" id="TIGR01727">
    <property type="entry name" value="oligo_HPY"/>
    <property type="match status" value="1"/>
</dbReference>
<keyword evidence="4" id="KW-1003">Cell membrane</keyword>
<comment type="caution">
    <text evidence="10">The sequence shown here is derived from an EMBL/GenBank/DDBJ whole genome shotgun (WGS) entry which is preliminary data.</text>
</comment>
<keyword evidence="6 10" id="KW-0067">ATP-binding</keyword>
<dbReference type="Pfam" id="PF08352">
    <property type="entry name" value="oligo_HPY"/>
    <property type="match status" value="1"/>
</dbReference>
<dbReference type="InterPro" id="IPR027417">
    <property type="entry name" value="P-loop_NTPase"/>
</dbReference>
<dbReference type="SUPFAM" id="SSF52540">
    <property type="entry name" value="P-loop containing nucleoside triphosphate hydrolases"/>
    <property type="match status" value="1"/>
</dbReference>
<keyword evidence="11" id="KW-1185">Reference proteome</keyword>
<dbReference type="PANTHER" id="PTHR43297:SF2">
    <property type="entry name" value="DIPEPTIDE TRANSPORT ATP-BINDING PROTEIN DPPD"/>
    <property type="match status" value="1"/>
</dbReference>
<dbReference type="FunFam" id="3.40.50.300:FF:000016">
    <property type="entry name" value="Oligopeptide ABC transporter ATP-binding component"/>
    <property type="match status" value="1"/>
</dbReference>
<evidence type="ECO:0000256" key="5">
    <source>
        <dbReference type="ARBA" id="ARBA00022741"/>
    </source>
</evidence>
<evidence type="ECO:0000256" key="7">
    <source>
        <dbReference type="ARBA" id="ARBA00023136"/>
    </source>
</evidence>
<dbReference type="Pfam" id="PF00005">
    <property type="entry name" value="ABC_tran"/>
    <property type="match status" value="1"/>
</dbReference>
<dbReference type="SMART" id="SM00382">
    <property type="entry name" value="AAA"/>
    <property type="match status" value="1"/>
</dbReference>
<proteinExistence type="inferred from homology"/>
<dbReference type="PROSITE" id="PS00211">
    <property type="entry name" value="ABC_TRANSPORTER_1"/>
    <property type="match status" value="1"/>
</dbReference>
<dbReference type="InterPro" id="IPR003439">
    <property type="entry name" value="ABC_transporter-like_ATP-bd"/>
</dbReference>